<keyword evidence="3" id="KW-0479">Metal-binding</keyword>
<evidence type="ECO:0000256" key="3">
    <source>
        <dbReference type="PIRSR" id="PIRSR036514-1"/>
    </source>
</evidence>
<name>A0A872TL58_9COLE</name>
<keyword evidence="3" id="KW-0862">Zinc</keyword>
<dbReference type="PIRSF" id="PIRSF036514">
    <property type="entry name" value="Sm_HSP_B1"/>
    <property type="match status" value="1"/>
</dbReference>
<dbReference type="GO" id="GO:0009408">
    <property type="term" value="P:response to heat"/>
    <property type="evidence" value="ECO:0007669"/>
    <property type="project" value="UniProtKB-ARBA"/>
</dbReference>
<dbReference type="Gene3D" id="2.60.40.790">
    <property type="match status" value="1"/>
</dbReference>
<reference evidence="8" key="1">
    <citation type="submission" date="2020-01" db="EMBL/GenBank/DDBJ databases">
        <title>Molecular characterization and expression analysis of five small heat shock protein genes in Trogoderma granarium during larval diapause.</title>
        <authorList>
            <person name="Dageri A. Jr."/>
        </authorList>
    </citation>
    <scope>NUCLEOTIDE SEQUENCE</scope>
</reference>
<feature type="compositionally biased region" description="Polar residues" evidence="6">
    <location>
        <begin position="169"/>
        <end position="179"/>
    </location>
</feature>
<feature type="binding site" evidence="3">
    <location>
        <position position="115"/>
    </location>
    <ligand>
        <name>Zn(2+)</name>
        <dbReference type="ChEBI" id="CHEBI:29105"/>
        <label>1</label>
    </ligand>
</feature>
<accession>A0A872TL58</accession>
<evidence type="ECO:0000256" key="5">
    <source>
        <dbReference type="RuleBase" id="RU003616"/>
    </source>
</evidence>
<dbReference type="InterPro" id="IPR002068">
    <property type="entry name" value="A-crystallin/Hsp20_dom"/>
</dbReference>
<sequence>MSLLPFVYNDAFDYSRPYRILNQRFGLDLDPEDWVSPQTYQPWNNRLLRSPSGYIRPWLSLSSQQDVGSTVALDKDKFQVKLDVQQFAPNEITVKATADNVVTVEGKHEERQDEHGFISRHFVRKYVIPKGHDMDKVVSSLSSDGVLTITAPRTEKPAVEERNIPIEQIQETPKSQNSQ</sequence>
<dbReference type="PANTHER" id="PTHR45640:SF13">
    <property type="entry name" value="HEAT SHOCK PROTEIN 22-RELATED"/>
    <property type="match status" value="1"/>
</dbReference>
<evidence type="ECO:0000259" key="7">
    <source>
        <dbReference type="PROSITE" id="PS01031"/>
    </source>
</evidence>
<dbReference type="InterPro" id="IPR055269">
    <property type="entry name" value="Alpha-crystallin/HSP_16"/>
</dbReference>
<organism evidence="8">
    <name type="scientific">Trogoderma granarium</name>
    <dbReference type="NCBI Taxonomy" id="591392"/>
    <lineage>
        <taxon>Eukaryota</taxon>
        <taxon>Metazoa</taxon>
        <taxon>Ecdysozoa</taxon>
        <taxon>Arthropoda</taxon>
        <taxon>Hexapoda</taxon>
        <taxon>Insecta</taxon>
        <taxon>Pterygota</taxon>
        <taxon>Neoptera</taxon>
        <taxon>Endopterygota</taxon>
        <taxon>Coleoptera</taxon>
        <taxon>Polyphaga</taxon>
        <taxon>Bostrichiformia</taxon>
        <taxon>Dermestidae</taxon>
        <taxon>Megatominae</taxon>
        <taxon>Trogoderma</taxon>
    </lineage>
</organism>
<evidence type="ECO:0000256" key="1">
    <source>
        <dbReference type="ARBA" id="ARBA00023016"/>
    </source>
</evidence>
<dbReference type="GO" id="GO:0046872">
    <property type="term" value="F:metal ion binding"/>
    <property type="evidence" value="ECO:0007669"/>
    <property type="project" value="UniProtKB-KW"/>
</dbReference>
<gene>
    <name evidence="8" type="primary">sHSP20.5</name>
</gene>
<dbReference type="SUPFAM" id="SSF49764">
    <property type="entry name" value="HSP20-like chaperones"/>
    <property type="match status" value="1"/>
</dbReference>
<keyword evidence="1 8" id="KW-0346">Stress response</keyword>
<dbReference type="AlphaFoldDB" id="A0A872TL58"/>
<feature type="domain" description="SHSP" evidence="7">
    <location>
        <begin position="60"/>
        <end position="169"/>
    </location>
</feature>
<dbReference type="GO" id="GO:0051082">
    <property type="term" value="F:unfolded protein binding"/>
    <property type="evidence" value="ECO:0007669"/>
    <property type="project" value="TreeGrafter"/>
</dbReference>
<dbReference type="GO" id="GO:0005737">
    <property type="term" value="C:cytoplasm"/>
    <property type="evidence" value="ECO:0007669"/>
    <property type="project" value="TreeGrafter"/>
</dbReference>
<dbReference type="PANTHER" id="PTHR45640">
    <property type="entry name" value="HEAT SHOCK PROTEIN HSP-12.2-RELATED"/>
    <property type="match status" value="1"/>
</dbReference>
<evidence type="ECO:0000313" key="8">
    <source>
        <dbReference type="EMBL" id="QOX58982.1"/>
    </source>
</evidence>
<feature type="compositionally biased region" description="Basic and acidic residues" evidence="6">
    <location>
        <begin position="154"/>
        <end position="164"/>
    </location>
</feature>
<evidence type="ECO:0000256" key="6">
    <source>
        <dbReference type="SAM" id="MobiDB-lite"/>
    </source>
</evidence>
<dbReference type="InterPro" id="IPR008978">
    <property type="entry name" value="HSP20-like_chaperone"/>
</dbReference>
<feature type="region of interest" description="Disordered" evidence="6">
    <location>
        <begin position="154"/>
        <end position="179"/>
    </location>
</feature>
<evidence type="ECO:0000256" key="4">
    <source>
        <dbReference type="PROSITE-ProRule" id="PRU00285"/>
    </source>
</evidence>
<evidence type="ECO:0000256" key="2">
    <source>
        <dbReference type="PIRNR" id="PIRNR036514"/>
    </source>
</evidence>
<feature type="binding site" evidence="3">
    <location>
        <position position="110"/>
    </location>
    <ligand>
        <name>Zn(2+)</name>
        <dbReference type="ChEBI" id="CHEBI:29105"/>
        <label>1</label>
    </ligand>
</feature>
<dbReference type="GO" id="GO:0042026">
    <property type="term" value="P:protein refolding"/>
    <property type="evidence" value="ECO:0007669"/>
    <property type="project" value="TreeGrafter"/>
</dbReference>
<dbReference type="PROSITE" id="PS01031">
    <property type="entry name" value="SHSP"/>
    <property type="match status" value="1"/>
</dbReference>
<proteinExistence type="evidence at transcript level"/>
<comment type="similarity">
    <text evidence="2 4 5">Belongs to the small heat shock protein (HSP20) family.</text>
</comment>
<dbReference type="PRINTS" id="PR00299">
    <property type="entry name" value="ACRYSTALLIN"/>
</dbReference>
<dbReference type="GO" id="GO:0005634">
    <property type="term" value="C:nucleus"/>
    <property type="evidence" value="ECO:0007669"/>
    <property type="project" value="TreeGrafter"/>
</dbReference>
<dbReference type="Pfam" id="PF00011">
    <property type="entry name" value="HSP20"/>
    <property type="match status" value="1"/>
</dbReference>
<dbReference type="CDD" id="cd06526">
    <property type="entry name" value="metazoan_ACD"/>
    <property type="match status" value="1"/>
</dbReference>
<feature type="binding site" evidence="3">
    <location>
        <position position="108"/>
    </location>
    <ligand>
        <name>Zn(2+)</name>
        <dbReference type="ChEBI" id="CHEBI:29105"/>
        <label>1</label>
    </ligand>
</feature>
<protein>
    <submittedName>
        <fullName evidence="8">Small heat shock protein 20.5</fullName>
    </submittedName>
</protein>
<dbReference type="InterPro" id="IPR001436">
    <property type="entry name" value="Alpha-crystallin/sHSP_animal"/>
</dbReference>
<dbReference type="SMR" id="A0A872TL58"/>
<dbReference type="EMBL" id="MN923287">
    <property type="protein sequence ID" value="QOX58982.1"/>
    <property type="molecule type" value="mRNA"/>
</dbReference>